<reference evidence="6 8" key="1">
    <citation type="submission" date="2024-02" db="EMBL/GenBank/DDBJ databases">
        <authorList>
            <person name="Vignale AGUSTIN F."/>
            <person name="Sosa J E."/>
            <person name="Modenutti C."/>
        </authorList>
    </citation>
    <scope>NUCLEOTIDE SEQUENCE [LARGE SCALE GENOMIC DNA]</scope>
</reference>
<protein>
    <recommendedName>
        <fullName evidence="9">Beta-glucosidase</fullName>
    </recommendedName>
</protein>
<dbReference type="EMBL" id="CAUOFW020004899">
    <property type="protein sequence ID" value="CAK9167698.1"/>
    <property type="molecule type" value="Genomic_DNA"/>
</dbReference>
<dbReference type="SUPFAM" id="SSF51445">
    <property type="entry name" value="(Trans)glycosidases"/>
    <property type="match status" value="1"/>
</dbReference>
<evidence type="ECO:0008006" key="9">
    <source>
        <dbReference type="Google" id="ProtNLM"/>
    </source>
</evidence>
<organism evidence="6 8">
    <name type="scientific">Ilex paraguariensis</name>
    <name type="common">yerba mate</name>
    <dbReference type="NCBI Taxonomy" id="185542"/>
    <lineage>
        <taxon>Eukaryota</taxon>
        <taxon>Viridiplantae</taxon>
        <taxon>Streptophyta</taxon>
        <taxon>Embryophyta</taxon>
        <taxon>Tracheophyta</taxon>
        <taxon>Spermatophyta</taxon>
        <taxon>Magnoliopsida</taxon>
        <taxon>eudicotyledons</taxon>
        <taxon>Gunneridae</taxon>
        <taxon>Pentapetalae</taxon>
        <taxon>asterids</taxon>
        <taxon>campanulids</taxon>
        <taxon>Aquifoliales</taxon>
        <taxon>Aquifoliaceae</taxon>
        <taxon>Ilex</taxon>
    </lineage>
</organism>
<dbReference type="GO" id="GO:0004553">
    <property type="term" value="F:hydrolase activity, hydrolyzing O-glycosyl compounds"/>
    <property type="evidence" value="ECO:0007669"/>
    <property type="project" value="UniProtKB-ARBA"/>
</dbReference>
<evidence type="ECO:0000256" key="2">
    <source>
        <dbReference type="ARBA" id="ARBA00022801"/>
    </source>
</evidence>
<dbReference type="EMBL" id="CAUOFW020008338">
    <property type="protein sequence ID" value="CAK9182430.1"/>
    <property type="molecule type" value="Genomic_DNA"/>
</dbReference>
<dbReference type="Proteomes" id="UP001642360">
    <property type="component" value="Unassembled WGS sequence"/>
</dbReference>
<evidence type="ECO:0000256" key="4">
    <source>
        <dbReference type="RuleBase" id="RU003690"/>
    </source>
</evidence>
<comment type="similarity">
    <text evidence="1 4">Belongs to the glycosyl hydrolase 1 family.</text>
</comment>
<evidence type="ECO:0000313" key="7">
    <source>
        <dbReference type="EMBL" id="CAK9182430.1"/>
    </source>
</evidence>
<dbReference type="Gene3D" id="3.20.20.80">
    <property type="entry name" value="Glycosidases"/>
    <property type="match status" value="1"/>
</dbReference>
<dbReference type="Pfam" id="PF00232">
    <property type="entry name" value="Glyco_hydro_1"/>
    <property type="match status" value="1"/>
</dbReference>
<keyword evidence="3" id="KW-0326">Glycosidase</keyword>
<sequence length="83" mass="10086">MRKNYHRDHLSALQDAITNDKVNVKGYFLWSILDNFEWLDGYTVRFGIIYVNYDETNDQKKGYLSRAYKNSSYWFKNFLKEDN</sequence>
<keyword evidence="2" id="KW-0378">Hydrolase</keyword>
<keyword evidence="8" id="KW-1185">Reference proteome</keyword>
<evidence type="ECO:0000256" key="1">
    <source>
        <dbReference type="ARBA" id="ARBA00010838"/>
    </source>
</evidence>
<gene>
    <name evidence="6" type="ORF">ILEXP_LOCUS36981</name>
    <name evidence="7" type="ORF">ILEXP_LOCUS52576</name>
    <name evidence="5" type="ORF">ILEXP_LOCUS7814</name>
</gene>
<dbReference type="EMBL" id="CAUOFW020001036">
    <property type="protein sequence ID" value="CAK9140370.1"/>
    <property type="molecule type" value="Genomic_DNA"/>
</dbReference>
<comment type="caution">
    <text evidence="6">The sequence shown here is derived from an EMBL/GenBank/DDBJ whole genome shotgun (WGS) entry which is preliminary data.</text>
</comment>
<evidence type="ECO:0000313" key="5">
    <source>
        <dbReference type="EMBL" id="CAK9140370.1"/>
    </source>
</evidence>
<dbReference type="PANTHER" id="PTHR10353">
    <property type="entry name" value="GLYCOSYL HYDROLASE"/>
    <property type="match status" value="1"/>
</dbReference>
<evidence type="ECO:0000256" key="3">
    <source>
        <dbReference type="ARBA" id="ARBA00023295"/>
    </source>
</evidence>
<evidence type="ECO:0000313" key="8">
    <source>
        <dbReference type="Proteomes" id="UP001642360"/>
    </source>
</evidence>
<proteinExistence type="inferred from homology"/>
<dbReference type="PANTHER" id="PTHR10353:SF137">
    <property type="entry name" value="MYROSINASE 3-RELATED"/>
    <property type="match status" value="1"/>
</dbReference>
<dbReference type="InterPro" id="IPR017853">
    <property type="entry name" value="GH"/>
</dbReference>
<dbReference type="AlphaFoldDB" id="A0ABC8TK32"/>
<dbReference type="InterPro" id="IPR001360">
    <property type="entry name" value="Glyco_hydro_1"/>
</dbReference>
<dbReference type="PRINTS" id="PR00131">
    <property type="entry name" value="GLHYDRLASE1"/>
</dbReference>
<accession>A0ABC8TK32</accession>
<name>A0ABC8TK32_9AQUA</name>
<evidence type="ECO:0000313" key="6">
    <source>
        <dbReference type="EMBL" id="CAK9167698.1"/>
    </source>
</evidence>